<accession>A0AC35UA10</accession>
<dbReference type="WBParaSite" id="RSKR_0000906350.1">
    <property type="protein sequence ID" value="RSKR_0000906350.1"/>
    <property type="gene ID" value="RSKR_0000906350"/>
</dbReference>
<name>A0AC35UA10_9BILA</name>
<evidence type="ECO:0000313" key="2">
    <source>
        <dbReference type="WBParaSite" id="RSKR_0000906350.1"/>
    </source>
</evidence>
<reference evidence="2" key="1">
    <citation type="submission" date="2016-11" db="UniProtKB">
        <authorList>
            <consortium name="WormBaseParasite"/>
        </authorList>
    </citation>
    <scope>IDENTIFICATION</scope>
    <source>
        <strain evidence="2">KR3021</strain>
    </source>
</reference>
<proteinExistence type="predicted"/>
<evidence type="ECO:0000313" key="1">
    <source>
        <dbReference type="Proteomes" id="UP000095286"/>
    </source>
</evidence>
<dbReference type="Proteomes" id="UP000095286">
    <property type="component" value="Unplaced"/>
</dbReference>
<sequence length="412" mass="47816">MVKSKKKKEVNANSSRNKKDVVYVMENIKDHDVNIMCKDMENVNNDVKATDNRKILSSRLSRKDIHENNTKLQNDNCLQRKCLILDLNRVIISHQPSSCFGALTNSQIYGMLNVPELDLIFYIEKEGKLFSSPSDEIERITENALYWKEETDISLKIKGFNYWSGHGNVFFYLINSKSSFDEILIFSWERKHQRFIFSKRFNIHSLNRIESILPIDYDRLYLIASFYFENIHLQKIEIILRLAWGSIHMYDGKKSVIVADRLSMPTSISMDKKKKILYVSELIGRTVKIYEVKNDLSLNEITEINSILTSPSQLYLESSSGDVWITANPFLWKQLTSYFYPIVKETKSKESQIIRIRFQGTDQKTWVITEPFAESGINYNNANGVIAIKETMIVSSPTNGLLICPQLNMKIL</sequence>
<protein>
    <submittedName>
        <fullName evidence="2">Arylesterase</fullName>
    </submittedName>
</protein>
<organism evidence="1 2">
    <name type="scientific">Rhabditophanes sp. KR3021</name>
    <dbReference type="NCBI Taxonomy" id="114890"/>
    <lineage>
        <taxon>Eukaryota</taxon>
        <taxon>Metazoa</taxon>
        <taxon>Ecdysozoa</taxon>
        <taxon>Nematoda</taxon>
        <taxon>Chromadorea</taxon>
        <taxon>Rhabditida</taxon>
        <taxon>Tylenchina</taxon>
        <taxon>Panagrolaimomorpha</taxon>
        <taxon>Strongyloidoidea</taxon>
        <taxon>Alloionematidae</taxon>
        <taxon>Rhabditophanes</taxon>
    </lineage>
</organism>